<dbReference type="Gramene" id="TKW21342">
    <property type="protein sequence ID" value="TKW21342"/>
    <property type="gene ID" value="SEVIR_4G165300v2"/>
</dbReference>
<accession>A0A4U6UZF4</accession>
<name>A0A4U6UZF4_SETVI</name>
<evidence type="ECO:0000313" key="2">
    <source>
        <dbReference type="Proteomes" id="UP000298652"/>
    </source>
</evidence>
<dbReference type="Proteomes" id="UP000298652">
    <property type="component" value="Chromosome 4"/>
</dbReference>
<proteinExistence type="predicted"/>
<protein>
    <submittedName>
        <fullName evidence="1">Uncharacterized protein</fullName>
    </submittedName>
</protein>
<gene>
    <name evidence="1" type="ORF">SEVIR_4G165300v2</name>
</gene>
<dbReference type="EMBL" id="CM016555">
    <property type="protein sequence ID" value="TKW21342.1"/>
    <property type="molecule type" value="Genomic_DNA"/>
</dbReference>
<reference evidence="1" key="1">
    <citation type="submission" date="2019-03" db="EMBL/GenBank/DDBJ databases">
        <title>WGS assembly of Setaria viridis.</title>
        <authorList>
            <person name="Huang P."/>
            <person name="Jenkins J."/>
            <person name="Grimwood J."/>
            <person name="Barry K."/>
            <person name="Healey A."/>
            <person name="Mamidi S."/>
            <person name="Sreedasyam A."/>
            <person name="Shu S."/>
            <person name="Feldman M."/>
            <person name="Wu J."/>
            <person name="Yu Y."/>
            <person name="Chen C."/>
            <person name="Johnson J."/>
            <person name="Rokhsar D."/>
            <person name="Baxter I."/>
            <person name="Schmutz J."/>
            <person name="Brutnell T."/>
            <person name="Kellogg E."/>
        </authorList>
    </citation>
    <scope>NUCLEOTIDE SEQUENCE [LARGE SCALE GENOMIC DNA]</scope>
</reference>
<dbReference type="AlphaFoldDB" id="A0A4U6UZF4"/>
<sequence>MSSRAGLRSPPPPYWAPLRALPSVPPRALGALRSLPRLRSPVEEEGSPFFRSLWRASHCFSLLRVASRHLARRLRLLAQPVRLQMPLGSGHRCRLCLLVGEAGCLGCARRRLHGRCACCPNPTSRNSASRNAAARCRSSRLVAFAHRHSSHAAAARRARRRSAAASSSAAMRHSSQRAACCAATSSHRSSSAAALWRHALLVAERWEEVREEALELPGSAGTMPADGGPTATRAAASARPAAPVPCVPVPTAPAGLLEPTMRRPLGKKPAACGEPPPPLLAVRTRAAGILPLLASQCHVAARSACGESHRHPIRVLGREVSTLRHRIWAGELMRRRPLRWAHG</sequence>
<organism evidence="1 2">
    <name type="scientific">Setaria viridis</name>
    <name type="common">Green bristlegrass</name>
    <name type="synonym">Setaria italica subsp. viridis</name>
    <dbReference type="NCBI Taxonomy" id="4556"/>
    <lineage>
        <taxon>Eukaryota</taxon>
        <taxon>Viridiplantae</taxon>
        <taxon>Streptophyta</taxon>
        <taxon>Embryophyta</taxon>
        <taxon>Tracheophyta</taxon>
        <taxon>Spermatophyta</taxon>
        <taxon>Magnoliopsida</taxon>
        <taxon>Liliopsida</taxon>
        <taxon>Poales</taxon>
        <taxon>Poaceae</taxon>
        <taxon>PACMAD clade</taxon>
        <taxon>Panicoideae</taxon>
        <taxon>Panicodae</taxon>
        <taxon>Paniceae</taxon>
        <taxon>Cenchrinae</taxon>
        <taxon>Setaria</taxon>
    </lineage>
</organism>
<keyword evidence="2" id="KW-1185">Reference proteome</keyword>
<evidence type="ECO:0000313" key="1">
    <source>
        <dbReference type="EMBL" id="TKW21342.1"/>
    </source>
</evidence>